<name>H6SN21_PARPM</name>
<keyword evidence="2" id="KW-1185">Reference proteome</keyword>
<evidence type="ECO:0000313" key="1">
    <source>
        <dbReference type="EMBL" id="CCG06897.1"/>
    </source>
</evidence>
<dbReference type="KEGG" id="rpm:RSPPHO_00271"/>
<dbReference type="EMBL" id="HE663493">
    <property type="protein sequence ID" value="CCG06897.1"/>
    <property type="molecule type" value="Genomic_DNA"/>
</dbReference>
<protein>
    <submittedName>
        <fullName evidence="1">Uncharacterized protein</fullName>
    </submittedName>
</protein>
<sequence length="43" mass="4732">MQAVDKAMVGFHCVHQAAARRVYLAQADTVRFGTQRGEGLGER</sequence>
<proteinExistence type="predicted"/>
<accession>H6SN21</accession>
<reference evidence="1 2" key="1">
    <citation type="submission" date="2012-02" db="EMBL/GenBank/DDBJ databases">
        <title>Shotgun genome sequence of Phaeospirillum photometricum DSM 122.</title>
        <authorList>
            <person name="Duquesne K."/>
            <person name="Sturgis J."/>
        </authorList>
    </citation>
    <scope>NUCLEOTIDE SEQUENCE [LARGE SCALE GENOMIC DNA]</scope>
    <source>
        <strain evidence="2">DSM122</strain>
    </source>
</reference>
<dbReference type="HOGENOM" id="CLU_3238874_0_0_5"/>
<dbReference type="Proteomes" id="UP000033220">
    <property type="component" value="Chromosome DSM 122"/>
</dbReference>
<gene>
    <name evidence="1" type="ORF">RSPPHO_00271</name>
</gene>
<dbReference type="AlphaFoldDB" id="H6SN21"/>
<organism evidence="1 2">
    <name type="scientific">Pararhodospirillum photometricum DSM 122</name>
    <dbReference type="NCBI Taxonomy" id="1150469"/>
    <lineage>
        <taxon>Bacteria</taxon>
        <taxon>Pseudomonadati</taxon>
        <taxon>Pseudomonadota</taxon>
        <taxon>Alphaproteobacteria</taxon>
        <taxon>Rhodospirillales</taxon>
        <taxon>Rhodospirillaceae</taxon>
        <taxon>Pararhodospirillum</taxon>
    </lineage>
</organism>
<evidence type="ECO:0000313" key="2">
    <source>
        <dbReference type="Proteomes" id="UP000033220"/>
    </source>
</evidence>